<dbReference type="EMBL" id="CP118246">
    <property type="protein sequence ID" value="WDR01946.1"/>
    <property type="molecule type" value="Genomic_DNA"/>
</dbReference>
<dbReference type="Proteomes" id="UP001220530">
    <property type="component" value="Chromosome"/>
</dbReference>
<sequence>MGAFNWLDLAPRGRNETDGTMNWVRLHDEYPQAN</sequence>
<proteinExistence type="predicted"/>
<evidence type="ECO:0000313" key="1">
    <source>
        <dbReference type="EMBL" id="WDR01946.1"/>
    </source>
</evidence>
<evidence type="ECO:0000313" key="2">
    <source>
        <dbReference type="Proteomes" id="UP001220530"/>
    </source>
</evidence>
<accession>A0ABY7YKX6</accession>
<name>A0ABY7YKX6_9HYPH</name>
<dbReference type="Pfam" id="PF05988">
    <property type="entry name" value="DUF899"/>
    <property type="match status" value="1"/>
</dbReference>
<protein>
    <submittedName>
        <fullName evidence="1">DUF899 family protein</fullName>
    </submittedName>
</protein>
<dbReference type="InterPro" id="IPR010296">
    <property type="entry name" value="DUF899_thioredox"/>
</dbReference>
<gene>
    <name evidence="1" type="ORF">PSQ19_14780</name>
</gene>
<organism evidence="1 2">
    <name type="scientific">Devosia algicola</name>
    <dbReference type="NCBI Taxonomy" id="3026418"/>
    <lineage>
        <taxon>Bacteria</taxon>
        <taxon>Pseudomonadati</taxon>
        <taxon>Pseudomonadota</taxon>
        <taxon>Alphaproteobacteria</taxon>
        <taxon>Hyphomicrobiales</taxon>
        <taxon>Devosiaceae</taxon>
        <taxon>Devosia</taxon>
    </lineage>
</organism>
<keyword evidence="2" id="KW-1185">Reference proteome</keyword>
<reference evidence="1 2" key="1">
    <citation type="submission" date="2023-02" db="EMBL/GenBank/DDBJ databases">
        <title>Devosia algicola sp. nov., isolated from the phycosphere of marine algae.</title>
        <authorList>
            <person name="Kim J.M."/>
            <person name="Lee J.K."/>
            <person name="Choi B.J."/>
            <person name="Bayburt H."/>
            <person name="Jeon C.O."/>
        </authorList>
    </citation>
    <scope>NUCLEOTIDE SEQUENCE [LARGE SCALE GENOMIC DNA]</scope>
    <source>
        <strain evidence="1 2">G20-9</strain>
    </source>
</reference>
<dbReference type="RefSeq" id="WP_282218355.1">
    <property type="nucleotide sequence ID" value="NZ_CP118246.1"/>
</dbReference>